<dbReference type="InterPro" id="IPR043428">
    <property type="entry name" value="LivM-like"/>
</dbReference>
<reference evidence="7 8" key="1">
    <citation type="submission" date="2022-03" db="EMBL/GenBank/DDBJ databases">
        <authorList>
            <person name="He Y."/>
        </authorList>
    </citation>
    <scope>NUCLEOTIDE SEQUENCE [LARGE SCALE GENOMIC DNA]</scope>
    <source>
        <strain evidence="7 8">TK19116</strain>
    </source>
</reference>
<accession>A0ABT1MW39</accession>
<dbReference type="CDD" id="cd06581">
    <property type="entry name" value="TM_PBP1_LivM_like"/>
    <property type="match status" value="1"/>
</dbReference>
<proteinExistence type="predicted"/>
<keyword evidence="5 6" id="KW-0472">Membrane</keyword>
<feature type="transmembrane region" description="Helical" evidence="6">
    <location>
        <begin position="71"/>
        <end position="92"/>
    </location>
</feature>
<evidence type="ECO:0000256" key="3">
    <source>
        <dbReference type="ARBA" id="ARBA00022692"/>
    </source>
</evidence>
<feature type="transmembrane region" description="Helical" evidence="6">
    <location>
        <begin position="425"/>
        <end position="444"/>
    </location>
</feature>
<feature type="transmembrane region" description="Helical" evidence="6">
    <location>
        <begin position="131"/>
        <end position="151"/>
    </location>
</feature>
<feature type="transmembrane region" description="Helical" evidence="6">
    <location>
        <begin position="327"/>
        <end position="349"/>
    </location>
</feature>
<evidence type="ECO:0000256" key="6">
    <source>
        <dbReference type="SAM" id="Phobius"/>
    </source>
</evidence>
<name>A0ABT1MW39_9RHOB</name>
<evidence type="ECO:0000256" key="5">
    <source>
        <dbReference type="ARBA" id="ARBA00023136"/>
    </source>
</evidence>
<feature type="transmembrane region" description="Helical" evidence="6">
    <location>
        <begin position="171"/>
        <end position="193"/>
    </location>
</feature>
<comment type="subcellular location">
    <subcellularLocation>
        <location evidence="1">Cell membrane</location>
        <topology evidence="1">Multi-pass membrane protein</topology>
    </subcellularLocation>
</comment>
<evidence type="ECO:0000256" key="1">
    <source>
        <dbReference type="ARBA" id="ARBA00004651"/>
    </source>
</evidence>
<feature type="transmembrane region" description="Helical" evidence="6">
    <location>
        <begin position="104"/>
        <end position="124"/>
    </location>
</feature>
<evidence type="ECO:0000313" key="8">
    <source>
        <dbReference type="Proteomes" id="UP001203945"/>
    </source>
</evidence>
<keyword evidence="8" id="KW-1185">Reference proteome</keyword>
<dbReference type="EMBL" id="JAKZEU010000005">
    <property type="protein sequence ID" value="MCQ0971721.1"/>
    <property type="molecule type" value="Genomic_DNA"/>
</dbReference>
<keyword evidence="3 6" id="KW-0812">Transmembrane</keyword>
<dbReference type="PANTHER" id="PTHR30482:SF10">
    <property type="entry name" value="HIGH-AFFINITY BRANCHED-CHAIN AMINO ACID TRANSPORT PROTEIN BRAE"/>
    <property type="match status" value="1"/>
</dbReference>
<evidence type="ECO:0000313" key="7">
    <source>
        <dbReference type="EMBL" id="MCQ0971721.1"/>
    </source>
</evidence>
<dbReference type="Pfam" id="PF02653">
    <property type="entry name" value="BPD_transp_2"/>
    <property type="match status" value="1"/>
</dbReference>
<dbReference type="InterPro" id="IPR001851">
    <property type="entry name" value="ABC_transp_permease"/>
</dbReference>
<gene>
    <name evidence="7" type="ORF">MLD63_14955</name>
</gene>
<organism evidence="7 8">
    <name type="scientific">Paracoccus albicereus</name>
    <dbReference type="NCBI Taxonomy" id="2922394"/>
    <lineage>
        <taxon>Bacteria</taxon>
        <taxon>Pseudomonadati</taxon>
        <taxon>Pseudomonadota</taxon>
        <taxon>Alphaproteobacteria</taxon>
        <taxon>Rhodobacterales</taxon>
        <taxon>Paracoccaceae</taxon>
        <taxon>Paracoccus</taxon>
    </lineage>
</organism>
<sequence>MSGNRQVTSAASRWRAPVLFLILAALFFAEGTFRNAMFSGSWNISLAILNMGLISAITALGLNMQWGYAGLFNVGVVGFLALGGLAPVLIALPPVEGAWGAGGMRIIAALVTGIGSLALASLVWRRGRGKVGALATAGVLVLGFFLFRWVFDPAVAAIEANQSARYGNIGGLGWPVLLSWPIGGLFAAAAAWAVGKVALGLRSDYLAIATLGIGEIIVAVLKNEEWLARGVKNITSIPRPVPYEIELQRNPDFQSFANSWSTSAAEASGIWVKLCYMSLFLVVLLAIILLAELALKSPWGRMMRAIRDNETAAEAMGKDVTARHLQVFIIGCGVIGMAGAMMITLDGLMAPTSYNPLRYTFLIWVMVIIGGSGNNWGAVLGAVLIWFLWIKVEVWGPELIGLLTAPMPAGAVKDHLLDSAPHMRFIAMGMILLLVLRFAPRGLLPER</sequence>
<dbReference type="RefSeq" id="WP_255330721.1">
    <property type="nucleotide sequence ID" value="NZ_JAKZEU010000005.1"/>
</dbReference>
<protein>
    <submittedName>
        <fullName evidence="7">Branched-chain amino acid ABC transporter permease</fullName>
    </submittedName>
</protein>
<feature type="transmembrane region" description="Helical" evidence="6">
    <location>
        <begin position="44"/>
        <end position="64"/>
    </location>
</feature>
<feature type="transmembrane region" description="Helical" evidence="6">
    <location>
        <begin position="361"/>
        <end position="389"/>
    </location>
</feature>
<keyword evidence="4 6" id="KW-1133">Transmembrane helix</keyword>
<feature type="transmembrane region" description="Helical" evidence="6">
    <location>
        <begin position="205"/>
        <end position="221"/>
    </location>
</feature>
<evidence type="ECO:0000256" key="4">
    <source>
        <dbReference type="ARBA" id="ARBA00022989"/>
    </source>
</evidence>
<feature type="transmembrane region" description="Helical" evidence="6">
    <location>
        <begin position="270"/>
        <end position="295"/>
    </location>
</feature>
<keyword evidence="2" id="KW-1003">Cell membrane</keyword>
<dbReference type="Proteomes" id="UP001203945">
    <property type="component" value="Unassembled WGS sequence"/>
</dbReference>
<evidence type="ECO:0000256" key="2">
    <source>
        <dbReference type="ARBA" id="ARBA00022475"/>
    </source>
</evidence>
<comment type="caution">
    <text evidence="7">The sequence shown here is derived from an EMBL/GenBank/DDBJ whole genome shotgun (WGS) entry which is preliminary data.</text>
</comment>
<dbReference type="PANTHER" id="PTHR30482">
    <property type="entry name" value="HIGH-AFFINITY BRANCHED-CHAIN AMINO ACID TRANSPORT SYSTEM PERMEASE"/>
    <property type="match status" value="1"/>
</dbReference>